<keyword evidence="7" id="KW-1185">Reference proteome</keyword>
<dbReference type="AlphaFoldDB" id="A0AAD5WZE4"/>
<evidence type="ECO:0000256" key="3">
    <source>
        <dbReference type="ARBA" id="ARBA00022833"/>
    </source>
</evidence>
<keyword evidence="1" id="KW-0479">Metal-binding</keyword>
<feature type="domain" description="MYND-type" evidence="5">
    <location>
        <begin position="47"/>
        <end position="84"/>
    </location>
</feature>
<dbReference type="Gene3D" id="6.10.140.2220">
    <property type="match status" value="1"/>
</dbReference>
<evidence type="ECO:0000313" key="7">
    <source>
        <dbReference type="Proteomes" id="UP001212841"/>
    </source>
</evidence>
<proteinExistence type="predicted"/>
<dbReference type="GO" id="GO:0008270">
    <property type="term" value="F:zinc ion binding"/>
    <property type="evidence" value="ECO:0007669"/>
    <property type="project" value="UniProtKB-KW"/>
</dbReference>
<protein>
    <recommendedName>
        <fullName evidence="5">MYND-type domain-containing protein</fullName>
    </recommendedName>
</protein>
<dbReference type="PROSITE" id="PS50865">
    <property type="entry name" value="ZF_MYND_2"/>
    <property type="match status" value="1"/>
</dbReference>
<comment type="caution">
    <text evidence="6">The sequence shown here is derived from an EMBL/GenBank/DDBJ whole genome shotgun (WGS) entry which is preliminary data.</text>
</comment>
<keyword evidence="2 4" id="KW-0863">Zinc-finger</keyword>
<sequence>MLIPTTSTILLSPIGPSLTVQAHFVLQQPRENYLPTQELTEVLCHQCNHCHTAGTFSYCTGCKLVRYCSKENQAADWKNHKSRCKMLKDVYQGLVNWQESFMAWALGLGKFADPAFRARTATDCDMGQVGEIAPVGHPDQTILGKVSKYGGVPNQYLVCRRAFLFCTYKLHSIDAYQQGYDQAMDMLILDRADKYKARYAAPFHMLLLGKDQTAYDFLKWYITVAPTYDFSDTSLPFLDLHNANALESVDYITQSNWMDLDLSVLVAMMFLKLRISMDCQNIKDFAATERKIEREKLAVPEPSPKAAPDGSGRMTRLVFKSSIVARNPFIQNESALNITHCQWQELYGLINQRNPHFFHALVVEPHKEGSFEWMDVIDLWKKPFERGSVKEAYWVVRECIEAFSITGGAFDSLEGYPEWLRRKEMGGV</sequence>
<gene>
    <name evidence="6" type="ORF">HK097_000598</name>
</gene>
<evidence type="ECO:0000256" key="2">
    <source>
        <dbReference type="ARBA" id="ARBA00022771"/>
    </source>
</evidence>
<organism evidence="6 7">
    <name type="scientific">Rhizophlyctis rosea</name>
    <dbReference type="NCBI Taxonomy" id="64517"/>
    <lineage>
        <taxon>Eukaryota</taxon>
        <taxon>Fungi</taxon>
        <taxon>Fungi incertae sedis</taxon>
        <taxon>Chytridiomycota</taxon>
        <taxon>Chytridiomycota incertae sedis</taxon>
        <taxon>Chytridiomycetes</taxon>
        <taxon>Rhizophlyctidales</taxon>
        <taxon>Rhizophlyctidaceae</taxon>
        <taxon>Rhizophlyctis</taxon>
    </lineage>
</organism>
<evidence type="ECO:0000256" key="4">
    <source>
        <dbReference type="PROSITE-ProRule" id="PRU00134"/>
    </source>
</evidence>
<dbReference type="Proteomes" id="UP001212841">
    <property type="component" value="Unassembled WGS sequence"/>
</dbReference>
<dbReference type="Pfam" id="PF01753">
    <property type="entry name" value="zf-MYND"/>
    <property type="match status" value="1"/>
</dbReference>
<evidence type="ECO:0000259" key="5">
    <source>
        <dbReference type="PROSITE" id="PS50865"/>
    </source>
</evidence>
<name>A0AAD5WZE4_9FUNG</name>
<keyword evidence="3" id="KW-0862">Zinc</keyword>
<dbReference type="EMBL" id="JADGJD010001105">
    <property type="protein sequence ID" value="KAJ3046726.1"/>
    <property type="molecule type" value="Genomic_DNA"/>
</dbReference>
<dbReference type="InterPro" id="IPR002893">
    <property type="entry name" value="Znf_MYND"/>
</dbReference>
<dbReference type="SUPFAM" id="SSF144232">
    <property type="entry name" value="HIT/MYND zinc finger-like"/>
    <property type="match status" value="1"/>
</dbReference>
<reference evidence="6" key="1">
    <citation type="submission" date="2020-05" db="EMBL/GenBank/DDBJ databases">
        <title>Phylogenomic resolution of chytrid fungi.</title>
        <authorList>
            <person name="Stajich J.E."/>
            <person name="Amses K."/>
            <person name="Simmons R."/>
            <person name="Seto K."/>
            <person name="Myers J."/>
            <person name="Bonds A."/>
            <person name="Quandt C.A."/>
            <person name="Barry K."/>
            <person name="Liu P."/>
            <person name="Grigoriev I."/>
            <person name="Longcore J.E."/>
            <person name="James T.Y."/>
        </authorList>
    </citation>
    <scope>NUCLEOTIDE SEQUENCE</scope>
    <source>
        <strain evidence="6">JEL0318</strain>
    </source>
</reference>
<accession>A0AAD5WZE4</accession>
<evidence type="ECO:0000313" key="6">
    <source>
        <dbReference type="EMBL" id="KAJ3046726.1"/>
    </source>
</evidence>
<evidence type="ECO:0000256" key="1">
    <source>
        <dbReference type="ARBA" id="ARBA00022723"/>
    </source>
</evidence>